<feature type="transmembrane region" description="Helical" evidence="1">
    <location>
        <begin position="20"/>
        <end position="37"/>
    </location>
</feature>
<organism evidence="2 3">
    <name type="scientific">Roseiconus nitratireducens</name>
    <dbReference type="NCBI Taxonomy" id="2605748"/>
    <lineage>
        <taxon>Bacteria</taxon>
        <taxon>Pseudomonadati</taxon>
        <taxon>Planctomycetota</taxon>
        <taxon>Planctomycetia</taxon>
        <taxon>Pirellulales</taxon>
        <taxon>Pirellulaceae</taxon>
        <taxon>Roseiconus</taxon>
    </lineage>
</organism>
<sequence length="148" mass="16168">MDKFEFHIKIPIHPRAKFGLKALLLGTLLVGIGFGAYKYGKERGRRAGYSQGYESGWSDSQRSKLTKRQYPVSDLVIAGPGTPADFGSLISDIQNAVDQTSWGAKGGPAEISPYPQSLSIVVHQTQRGHEALELFLAKRRAAKVLEAP</sequence>
<name>A0A5M6CS33_9BACT</name>
<keyword evidence="3" id="KW-1185">Reference proteome</keyword>
<evidence type="ECO:0000313" key="3">
    <source>
        <dbReference type="Proteomes" id="UP000324479"/>
    </source>
</evidence>
<dbReference type="RefSeq" id="WP_150079881.1">
    <property type="nucleotide sequence ID" value="NZ_VWOX01000033.1"/>
</dbReference>
<accession>A0A5M6CS33</accession>
<dbReference type="AlphaFoldDB" id="A0A5M6CS33"/>
<proteinExistence type="predicted"/>
<gene>
    <name evidence="2" type="ORF">FYK55_27760</name>
</gene>
<evidence type="ECO:0000256" key="1">
    <source>
        <dbReference type="SAM" id="Phobius"/>
    </source>
</evidence>
<comment type="caution">
    <text evidence="2">The sequence shown here is derived from an EMBL/GenBank/DDBJ whole genome shotgun (WGS) entry which is preliminary data.</text>
</comment>
<reference evidence="2 3" key="1">
    <citation type="submission" date="2019-08" db="EMBL/GenBank/DDBJ databases">
        <authorList>
            <person name="Dhanesh K."/>
            <person name="Kumar G."/>
            <person name="Sasikala C."/>
            <person name="Venkata Ramana C."/>
        </authorList>
    </citation>
    <scope>NUCLEOTIDE SEQUENCE [LARGE SCALE GENOMIC DNA]</scope>
    <source>
        <strain evidence="2 3">JC645</strain>
    </source>
</reference>
<keyword evidence="1" id="KW-0472">Membrane</keyword>
<dbReference type="Proteomes" id="UP000324479">
    <property type="component" value="Unassembled WGS sequence"/>
</dbReference>
<keyword evidence="1" id="KW-1133">Transmembrane helix</keyword>
<dbReference type="EMBL" id="VWOX01000033">
    <property type="protein sequence ID" value="KAA5538017.1"/>
    <property type="molecule type" value="Genomic_DNA"/>
</dbReference>
<protein>
    <submittedName>
        <fullName evidence="2">Uncharacterized protein</fullName>
    </submittedName>
</protein>
<keyword evidence="1" id="KW-0812">Transmembrane</keyword>
<evidence type="ECO:0000313" key="2">
    <source>
        <dbReference type="EMBL" id="KAA5538017.1"/>
    </source>
</evidence>